<feature type="region of interest" description="Disordered" evidence="10">
    <location>
        <begin position="609"/>
        <end position="634"/>
    </location>
</feature>
<evidence type="ECO:0000256" key="8">
    <source>
        <dbReference type="ARBA" id="ARBA00052591"/>
    </source>
</evidence>
<evidence type="ECO:0000259" key="11">
    <source>
        <dbReference type="SMART" id="SM00919"/>
    </source>
</evidence>
<dbReference type="PROSITE" id="PS00331">
    <property type="entry name" value="MALIC_ENZYMES"/>
    <property type="match status" value="1"/>
</dbReference>
<evidence type="ECO:0000256" key="1">
    <source>
        <dbReference type="ARBA" id="ARBA00001936"/>
    </source>
</evidence>
<dbReference type="STRING" id="1810919.A0A3D8QNE5"/>
<feature type="region of interest" description="Disordered" evidence="10">
    <location>
        <begin position="810"/>
        <end position="929"/>
    </location>
</feature>
<feature type="compositionally biased region" description="Basic residues" evidence="10">
    <location>
        <begin position="864"/>
        <end position="882"/>
    </location>
</feature>
<dbReference type="GO" id="GO:0005739">
    <property type="term" value="C:mitochondrion"/>
    <property type="evidence" value="ECO:0007669"/>
    <property type="project" value="TreeGrafter"/>
</dbReference>
<comment type="cofactor">
    <cofactor evidence="2">
        <name>Mg(2+)</name>
        <dbReference type="ChEBI" id="CHEBI:18420"/>
    </cofactor>
</comment>
<feature type="domain" description="Malic enzyme N-terminal" evidence="12">
    <location>
        <begin position="87"/>
        <end position="270"/>
    </location>
</feature>
<dbReference type="InterPro" id="IPR037062">
    <property type="entry name" value="Malic_N_dom_sf"/>
</dbReference>
<dbReference type="PANTHER" id="PTHR23406:SF34">
    <property type="entry name" value="NAD-DEPENDENT MALIC ENZYME, MITOCHONDRIAL"/>
    <property type="match status" value="1"/>
</dbReference>
<sequence length="1012" mass="110055">MSLTRFAHLPRSAHGPLKCPYKGSSLLTNATYNKGSAHTESERREFGLHGLLPPNIQTLDEQVERAYQQYKSRPDDLAKNTFMASMKAQNLVLYYRLLQTHLKEMFSVIYTPTEADAIQDYSRLFRKPEGCFLNIRDHGEGEIDEALSNFATGDEVDYIVVSDGEQILGIGDQGVGAILISSAKLVITTACAGIHPSRQLPVVLDCGTNNEKLLNDELYLGLRQKRAKGEEYDRFVDKFVKAARRRFPNAYIHFEDFGLQNAKRILDKYRSEIPCFNDDIQGTGCVTLAALMAGLHVSNVKMKDVRVVCYGSGSAGTGIADQISDAIATEAGISKGDALKQIWCIDKQGLLLKSQGDALTPSQAYFAKNDDEWPESAEIDLLSVIKRVKPHVLIGTSTKPGSFTEEIIREMAKHVERPIVFPLSNPTRLHEAQPQDITKWTDGKALIATGSPFPAVEYNGTKTEIAECNNSTAFPGIGLGAVLSRTSRLSEKMIVAASKALAAQAPALQDPNKPLLPDVEDVRELSLNVAKAVIQTAVEEGLAREEGIPGDERNLEDWIRAQMWEARYRDLERVVGPGTCTGVTAPISSTSAGMIAFKNIATLERPISQPQQRRNGRKTHKAVTANPVSSTSSIAFSNPSRSRLLVGGNTFANQVGTSVAPYPSAILAVRMNRLRRVNGALATIAWPDITTLANRNVFMPPITELGMATIAAANFAKIPATMRMRQQQYPAQRFAHRGGDDGVEAVGEDSALDARLEGPAADFEAGDVAGCCYVADAFAGADDEDGDDGEDHGAEGETWTWTYGVNIGMTEIPTRRRNDTANEESNNNRAGLHNRRPKPLTQDNRHKDQEAQPDELGTAPGERPRRRSRRTEHPLVHARRPTRPILESRADKTNTDEHDSWTGDDGREDLLDDAGRDEGEEDFDEGADGGGADQRAVCLGAGQAVSVVVEGAEPVGVHLVEGAVCDGDDGEGDAHDGEDAAADVVPVSRVSQLHGIPGQEYGHTASYRYGTA</sequence>
<dbReference type="PANTHER" id="PTHR23406">
    <property type="entry name" value="MALIC ENZYME-RELATED"/>
    <property type="match status" value="1"/>
</dbReference>
<gene>
    <name evidence="13" type="ORF">DSM5745_10319</name>
</gene>
<dbReference type="InterPro" id="IPR046346">
    <property type="entry name" value="Aminoacid_DH-like_N_sf"/>
</dbReference>
<dbReference type="Pfam" id="PF00390">
    <property type="entry name" value="malic"/>
    <property type="match status" value="1"/>
</dbReference>
<comment type="caution">
    <text evidence="13">The sequence shown here is derived from an EMBL/GenBank/DDBJ whole genome shotgun (WGS) entry which is preliminary data.</text>
</comment>
<dbReference type="InterPro" id="IPR012301">
    <property type="entry name" value="Malic_N_dom"/>
</dbReference>
<proteinExistence type="inferred from homology"/>
<evidence type="ECO:0000256" key="10">
    <source>
        <dbReference type="SAM" id="MobiDB-lite"/>
    </source>
</evidence>
<evidence type="ECO:0000256" key="3">
    <source>
        <dbReference type="ARBA" id="ARBA00008785"/>
    </source>
</evidence>
<dbReference type="OrthoDB" id="5365701at2759"/>
<dbReference type="FunFam" id="3.40.50.720:FF:000055">
    <property type="entry name" value="NAD-dependent malic enzyme"/>
    <property type="match status" value="1"/>
</dbReference>
<dbReference type="PRINTS" id="PR00072">
    <property type="entry name" value="MALOXRDTASE"/>
</dbReference>
<dbReference type="Gene3D" id="3.40.50.10380">
    <property type="entry name" value="Malic enzyme, N-terminal domain"/>
    <property type="match status" value="1"/>
</dbReference>
<dbReference type="GO" id="GO:0051287">
    <property type="term" value="F:NAD binding"/>
    <property type="evidence" value="ECO:0007669"/>
    <property type="project" value="InterPro"/>
</dbReference>
<dbReference type="Gene3D" id="3.40.50.720">
    <property type="entry name" value="NAD(P)-binding Rossmann-like Domain"/>
    <property type="match status" value="1"/>
</dbReference>
<dbReference type="InterPro" id="IPR012302">
    <property type="entry name" value="Malic_NAD-bd"/>
</dbReference>
<comment type="similarity">
    <text evidence="3 9">Belongs to the malic enzymes family.</text>
</comment>
<dbReference type="SUPFAM" id="SSF51735">
    <property type="entry name" value="NAD(P)-binding Rossmann-fold domains"/>
    <property type="match status" value="1"/>
</dbReference>
<evidence type="ECO:0000259" key="12">
    <source>
        <dbReference type="SMART" id="SM01274"/>
    </source>
</evidence>
<dbReference type="NCBIfam" id="NF010052">
    <property type="entry name" value="PRK13529.1"/>
    <property type="match status" value="1"/>
</dbReference>
<dbReference type="SMART" id="SM00919">
    <property type="entry name" value="Malic_M"/>
    <property type="match status" value="1"/>
</dbReference>
<evidence type="ECO:0000256" key="6">
    <source>
        <dbReference type="ARBA" id="ARBA00023027"/>
    </source>
</evidence>
<comment type="cofactor">
    <cofactor evidence="1">
        <name>Mn(2+)</name>
        <dbReference type="ChEBI" id="CHEBI:29035"/>
    </cofactor>
</comment>
<dbReference type="SMART" id="SM01274">
    <property type="entry name" value="malic"/>
    <property type="match status" value="1"/>
</dbReference>
<dbReference type="GO" id="GO:0004471">
    <property type="term" value="F:malate dehydrogenase (decarboxylating) (NAD+) activity"/>
    <property type="evidence" value="ECO:0007669"/>
    <property type="project" value="TreeGrafter"/>
</dbReference>
<name>A0A3D8QNE5_9EURO</name>
<dbReference type="InterPro" id="IPR015884">
    <property type="entry name" value="Malic_enzyme_CS"/>
</dbReference>
<dbReference type="Proteomes" id="UP000256690">
    <property type="component" value="Unassembled WGS sequence"/>
</dbReference>
<dbReference type="InterPro" id="IPR001891">
    <property type="entry name" value="Malic_OxRdtase"/>
</dbReference>
<dbReference type="GeneID" id="38120689"/>
<dbReference type="GO" id="GO:0006108">
    <property type="term" value="P:malate metabolic process"/>
    <property type="evidence" value="ECO:0007669"/>
    <property type="project" value="TreeGrafter"/>
</dbReference>
<dbReference type="EMBL" id="PVWQ01000015">
    <property type="protein sequence ID" value="RDW63208.1"/>
    <property type="molecule type" value="Genomic_DNA"/>
</dbReference>
<dbReference type="SUPFAM" id="SSF53223">
    <property type="entry name" value="Aminoacid dehydrogenase-like, N-terminal domain"/>
    <property type="match status" value="1"/>
</dbReference>
<evidence type="ECO:0000256" key="4">
    <source>
        <dbReference type="ARBA" id="ARBA00022723"/>
    </source>
</evidence>
<comment type="catalytic activity">
    <reaction evidence="7">
        <text>oxaloacetate + H(+) = pyruvate + CO2</text>
        <dbReference type="Rhea" id="RHEA:15641"/>
        <dbReference type="ChEBI" id="CHEBI:15361"/>
        <dbReference type="ChEBI" id="CHEBI:15378"/>
        <dbReference type="ChEBI" id="CHEBI:16452"/>
        <dbReference type="ChEBI" id="CHEBI:16526"/>
        <dbReference type="EC" id="1.1.1.38"/>
    </reaction>
</comment>
<reference evidence="13 14" key="1">
    <citation type="journal article" date="2018" name="IMA Fungus">
        <title>IMA Genome-F 9: Draft genome sequence of Annulohypoxylon stygium, Aspergillus mulundensis, Berkeleyomyces basicola (syn. Thielaviopsis basicola), Ceratocystis smalleyi, two Cercospora beticola strains, Coleophoma cylindrospora, Fusarium fracticaudum, Phialophora cf. hyalina, and Morchella septimelata.</title>
        <authorList>
            <person name="Wingfield B.D."/>
            <person name="Bills G.F."/>
            <person name="Dong Y."/>
            <person name="Huang W."/>
            <person name="Nel W.J."/>
            <person name="Swalarsk-Parry B.S."/>
            <person name="Vaghefi N."/>
            <person name="Wilken P.M."/>
            <person name="An Z."/>
            <person name="de Beer Z.W."/>
            <person name="De Vos L."/>
            <person name="Chen L."/>
            <person name="Duong T.A."/>
            <person name="Gao Y."/>
            <person name="Hammerbacher A."/>
            <person name="Kikkert J.R."/>
            <person name="Li Y."/>
            <person name="Li H."/>
            <person name="Li K."/>
            <person name="Li Q."/>
            <person name="Liu X."/>
            <person name="Ma X."/>
            <person name="Naidoo K."/>
            <person name="Pethybridge S.J."/>
            <person name="Sun J."/>
            <person name="Steenkamp E.T."/>
            <person name="van der Nest M.A."/>
            <person name="van Wyk S."/>
            <person name="Wingfield M.J."/>
            <person name="Xiong C."/>
            <person name="Yue Q."/>
            <person name="Zhang X."/>
        </authorList>
    </citation>
    <scope>NUCLEOTIDE SEQUENCE [LARGE SCALE GENOMIC DNA]</scope>
    <source>
        <strain evidence="13 14">DSM 5745</strain>
    </source>
</reference>
<feature type="domain" description="Malic enzyme NAD-binding" evidence="11">
    <location>
        <begin position="280"/>
        <end position="538"/>
    </location>
</feature>
<evidence type="ECO:0000256" key="5">
    <source>
        <dbReference type="ARBA" id="ARBA00023002"/>
    </source>
</evidence>
<evidence type="ECO:0000256" key="2">
    <source>
        <dbReference type="ARBA" id="ARBA00001946"/>
    </source>
</evidence>
<organism evidence="13 14">
    <name type="scientific">Aspergillus mulundensis</name>
    <dbReference type="NCBI Taxonomy" id="1810919"/>
    <lineage>
        <taxon>Eukaryota</taxon>
        <taxon>Fungi</taxon>
        <taxon>Dikarya</taxon>
        <taxon>Ascomycota</taxon>
        <taxon>Pezizomycotina</taxon>
        <taxon>Eurotiomycetes</taxon>
        <taxon>Eurotiomycetidae</taxon>
        <taxon>Eurotiales</taxon>
        <taxon>Aspergillaceae</taxon>
        <taxon>Aspergillus</taxon>
        <taxon>Aspergillus subgen. Nidulantes</taxon>
    </lineage>
</organism>
<evidence type="ECO:0000256" key="7">
    <source>
        <dbReference type="ARBA" id="ARBA00050168"/>
    </source>
</evidence>
<evidence type="ECO:0000313" key="13">
    <source>
        <dbReference type="EMBL" id="RDW63208.1"/>
    </source>
</evidence>
<dbReference type="Pfam" id="PF03949">
    <property type="entry name" value="Malic_M"/>
    <property type="match status" value="1"/>
</dbReference>
<keyword evidence="6" id="KW-0520">NAD</keyword>
<evidence type="ECO:0000313" key="14">
    <source>
        <dbReference type="Proteomes" id="UP000256690"/>
    </source>
</evidence>
<dbReference type="RefSeq" id="XP_026599397.1">
    <property type="nucleotide sequence ID" value="XM_026752335.1"/>
</dbReference>
<feature type="compositionally biased region" description="Acidic residues" evidence="10">
    <location>
        <begin position="918"/>
        <end position="927"/>
    </location>
</feature>
<dbReference type="AlphaFoldDB" id="A0A3D8QNE5"/>
<dbReference type="GO" id="GO:0005829">
    <property type="term" value="C:cytosol"/>
    <property type="evidence" value="ECO:0007669"/>
    <property type="project" value="TreeGrafter"/>
</dbReference>
<keyword evidence="5 9" id="KW-0560">Oxidoreductase</keyword>
<dbReference type="FunFam" id="3.40.50.10380:FF:000001">
    <property type="entry name" value="NAD-dependent malic enzyme"/>
    <property type="match status" value="1"/>
</dbReference>
<evidence type="ECO:0000256" key="9">
    <source>
        <dbReference type="RuleBase" id="RU003426"/>
    </source>
</evidence>
<comment type="catalytic activity">
    <reaction evidence="8">
        <text>(S)-malate + NAD(+) = pyruvate + CO2 + NADH</text>
        <dbReference type="Rhea" id="RHEA:12653"/>
        <dbReference type="ChEBI" id="CHEBI:15361"/>
        <dbReference type="ChEBI" id="CHEBI:15589"/>
        <dbReference type="ChEBI" id="CHEBI:16526"/>
        <dbReference type="ChEBI" id="CHEBI:57540"/>
        <dbReference type="ChEBI" id="CHEBI:57945"/>
        <dbReference type="EC" id="1.1.1.38"/>
    </reaction>
</comment>
<accession>A0A3D8QNE5</accession>
<dbReference type="CDD" id="cd05312">
    <property type="entry name" value="NAD_bind_1_malic_enz"/>
    <property type="match status" value="1"/>
</dbReference>
<dbReference type="InterPro" id="IPR036291">
    <property type="entry name" value="NAD(P)-bd_dom_sf"/>
</dbReference>
<feature type="compositionally biased region" description="Basic and acidic residues" evidence="10">
    <location>
        <begin position="886"/>
        <end position="917"/>
    </location>
</feature>
<keyword evidence="14" id="KW-1185">Reference proteome</keyword>
<keyword evidence="4 9" id="KW-0479">Metal-binding</keyword>
<dbReference type="GO" id="GO:0046872">
    <property type="term" value="F:metal ion binding"/>
    <property type="evidence" value="ECO:0007669"/>
    <property type="project" value="UniProtKB-KW"/>
</dbReference>
<protein>
    <recommendedName>
        <fullName evidence="9">Malic enzyme</fullName>
    </recommendedName>
</protein>